<dbReference type="Proteomes" id="UP000772434">
    <property type="component" value="Unassembled WGS sequence"/>
</dbReference>
<keyword evidence="3" id="KW-1185">Reference proteome</keyword>
<proteinExistence type="predicted"/>
<protein>
    <recommendedName>
        <fullName evidence="4">F-box domain-containing protein</fullName>
    </recommendedName>
</protein>
<sequence length="135" mass="15711">MAQYLSLYRLETQLSLEPSELSFLQARLVQLEAEVSSLTEEIDAHETRASHLIPRKNAKLVELDLFKNILAPIRRIPPEILGYIFELSCDPWCLPQHIWKVHLYIDEYRTSSPVAISKVCVAWRQVAHMTPRIWS</sequence>
<dbReference type="AlphaFoldDB" id="A0A9P5P974"/>
<evidence type="ECO:0008006" key="4">
    <source>
        <dbReference type="Google" id="ProtNLM"/>
    </source>
</evidence>
<keyword evidence="1" id="KW-0175">Coiled coil</keyword>
<feature type="non-terminal residue" evidence="2">
    <location>
        <position position="135"/>
    </location>
</feature>
<feature type="coiled-coil region" evidence="1">
    <location>
        <begin position="21"/>
        <end position="48"/>
    </location>
</feature>
<evidence type="ECO:0000313" key="3">
    <source>
        <dbReference type="Proteomes" id="UP000772434"/>
    </source>
</evidence>
<dbReference type="EMBL" id="JADNRY010000340">
    <property type="protein sequence ID" value="KAF9058867.1"/>
    <property type="molecule type" value="Genomic_DNA"/>
</dbReference>
<accession>A0A9P5P974</accession>
<name>A0A9P5P974_9AGAR</name>
<comment type="caution">
    <text evidence="2">The sequence shown here is derived from an EMBL/GenBank/DDBJ whole genome shotgun (WGS) entry which is preliminary data.</text>
</comment>
<dbReference type="OrthoDB" id="3365698at2759"/>
<evidence type="ECO:0000256" key="1">
    <source>
        <dbReference type="SAM" id="Coils"/>
    </source>
</evidence>
<gene>
    <name evidence="2" type="ORF">BDP27DRAFT_1274442</name>
</gene>
<evidence type="ECO:0000313" key="2">
    <source>
        <dbReference type="EMBL" id="KAF9058867.1"/>
    </source>
</evidence>
<reference evidence="2" key="1">
    <citation type="submission" date="2020-11" db="EMBL/GenBank/DDBJ databases">
        <authorList>
            <consortium name="DOE Joint Genome Institute"/>
            <person name="Ahrendt S."/>
            <person name="Riley R."/>
            <person name="Andreopoulos W."/>
            <person name="Labutti K."/>
            <person name="Pangilinan J."/>
            <person name="Ruiz-Duenas F.J."/>
            <person name="Barrasa J.M."/>
            <person name="Sanchez-Garcia M."/>
            <person name="Camarero S."/>
            <person name="Miyauchi S."/>
            <person name="Serrano A."/>
            <person name="Linde D."/>
            <person name="Babiker R."/>
            <person name="Drula E."/>
            <person name="Ayuso-Fernandez I."/>
            <person name="Pacheco R."/>
            <person name="Padilla G."/>
            <person name="Ferreira P."/>
            <person name="Barriuso J."/>
            <person name="Kellner H."/>
            <person name="Castanera R."/>
            <person name="Alfaro M."/>
            <person name="Ramirez L."/>
            <person name="Pisabarro A.G."/>
            <person name="Kuo A."/>
            <person name="Tritt A."/>
            <person name="Lipzen A."/>
            <person name="He G."/>
            <person name="Yan M."/>
            <person name="Ng V."/>
            <person name="Cullen D."/>
            <person name="Martin F."/>
            <person name="Rosso M.-N."/>
            <person name="Henrissat B."/>
            <person name="Hibbett D."/>
            <person name="Martinez A.T."/>
            <person name="Grigoriev I.V."/>
        </authorList>
    </citation>
    <scope>NUCLEOTIDE SEQUENCE</scope>
    <source>
        <strain evidence="2">AH 40177</strain>
    </source>
</reference>
<organism evidence="2 3">
    <name type="scientific">Rhodocollybia butyracea</name>
    <dbReference type="NCBI Taxonomy" id="206335"/>
    <lineage>
        <taxon>Eukaryota</taxon>
        <taxon>Fungi</taxon>
        <taxon>Dikarya</taxon>
        <taxon>Basidiomycota</taxon>
        <taxon>Agaricomycotina</taxon>
        <taxon>Agaricomycetes</taxon>
        <taxon>Agaricomycetidae</taxon>
        <taxon>Agaricales</taxon>
        <taxon>Marasmiineae</taxon>
        <taxon>Omphalotaceae</taxon>
        <taxon>Rhodocollybia</taxon>
    </lineage>
</organism>